<reference evidence="11" key="1">
    <citation type="journal article" date="2014" name="Int. J. Syst. Evol. Microbiol.">
        <title>Complete genome of a new Firmicutes species belonging to the dominant human colonic microbiota ('Ruminococcus bicirculans') reveals two chromosomes and a selective capacity to utilize plant glucans.</title>
        <authorList>
            <consortium name="NISC Comparative Sequencing Program"/>
            <person name="Wegmann U."/>
            <person name="Louis P."/>
            <person name="Goesmann A."/>
            <person name="Henrissat B."/>
            <person name="Duncan S.H."/>
            <person name="Flint H.J."/>
        </authorList>
    </citation>
    <scope>NUCLEOTIDE SEQUENCE</scope>
    <source>
        <strain evidence="11">NBRC 108216</strain>
    </source>
</reference>
<evidence type="ECO:0000256" key="1">
    <source>
        <dbReference type="ARBA" id="ARBA00004651"/>
    </source>
</evidence>
<dbReference type="Proteomes" id="UP001161390">
    <property type="component" value="Unassembled WGS sequence"/>
</dbReference>
<evidence type="ECO:0000256" key="6">
    <source>
        <dbReference type="ARBA" id="ARBA00022989"/>
    </source>
</evidence>
<keyword evidence="6 9" id="KW-1133">Transmembrane helix</keyword>
<accession>A0ABQ5V4Q5</accession>
<dbReference type="InterPro" id="IPR006153">
    <property type="entry name" value="Cation/H_exchanger_TM"/>
</dbReference>
<evidence type="ECO:0000313" key="12">
    <source>
        <dbReference type="Proteomes" id="UP001161390"/>
    </source>
</evidence>
<keyword evidence="2" id="KW-0813">Transport</keyword>
<proteinExistence type="predicted"/>
<evidence type="ECO:0000256" key="5">
    <source>
        <dbReference type="ARBA" id="ARBA00022692"/>
    </source>
</evidence>
<evidence type="ECO:0000256" key="9">
    <source>
        <dbReference type="SAM" id="Phobius"/>
    </source>
</evidence>
<comment type="caution">
    <text evidence="11">The sequence shown here is derived from an EMBL/GenBank/DDBJ whole genome shotgun (WGS) entry which is preliminary data.</text>
</comment>
<feature type="transmembrane region" description="Helical" evidence="9">
    <location>
        <begin position="69"/>
        <end position="90"/>
    </location>
</feature>
<dbReference type="RefSeq" id="WP_284373805.1">
    <property type="nucleotide sequence ID" value="NZ_BSNJ01000006.1"/>
</dbReference>
<gene>
    <name evidence="11" type="ORF">GCM10007854_27880</name>
</gene>
<feature type="transmembrane region" description="Helical" evidence="9">
    <location>
        <begin position="237"/>
        <end position="265"/>
    </location>
</feature>
<keyword evidence="5 9" id="KW-0812">Transmembrane</keyword>
<dbReference type="EMBL" id="BSNJ01000006">
    <property type="protein sequence ID" value="GLQ21833.1"/>
    <property type="molecule type" value="Genomic_DNA"/>
</dbReference>
<feature type="transmembrane region" description="Helical" evidence="9">
    <location>
        <begin position="199"/>
        <end position="217"/>
    </location>
</feature>
<feature type="transmembrane region" description="Helical" evidence="9">
    <location>
        <begin position="38"/>
        <end position="57"/>
    </location>
</feature>
<protein>
    <submittedName>
        <fullName evidence="11">Cation transporter</fullName>
    </submittedName>
</protein>
<evidence type="ECO:0000256" key="7">
    <source>
        <dbReference type="ARBA" id="ARBA00023065"/>
    </source>
</evidence>
<dbReference type="Pfam" id="PF00999">
    <property type="entry name" value="Na_H_Exchanger"/>
    <property type="match status" value="1"/>
</dbReference>
<evidence type="ECO:0000256" key="4">
    <source>
        <dbReference type="ARBA" id="ARBA00022475"/>
    </source>
</evidence>
<feature type="transmembrane region" description="Helical" evidence="9">
    <location>
        <begin position="326"/>
        <end position="345"/>
    </location>
</feature>
<feature type="domain" description="Cation/H+ exchanger transmembrane" evidence="10">
    <location>
        <begin position="24"/>
        <end position="409"/>
    </location>
</feature>
<keyword evidence="4" id="KW-1003">Cell membrane</keyword>
<dbReference type="PANTHER" id="PTHR32507:SF8">
    <property type="entry name" value="CNH1P"/>
    <property type="match status" value="1"/>
</dbReference>
<feature type="transmembrane region" description="Helical" evidence="9">
    <location>
        <begin position="299"/>
        <end position="320"/>
    </location>
</feature>
<sequence length="429" mass="46515">MIDLLLSNPVACAYALVGFALFGLTLQPGLARRYHINLPIIYIALGALATLLGFPYISPLSSELQAQIITHSSELIVIISLTAAGLAIDLKAGWQRWHATWRLLGIAMPLTILALVFLGSWTGLGLAGALLLGAVLAPTDPVLARSVQVGGPGQSEDPTRIALTSEAGLNDGLAFPFVWAAIALSLGTFDWVDFLAYDVLYRVGAGMAIGWGVGWLITRILFSKFGDAKNERSSPLIVMLAATLIAYGLAEFVHAYGFLSVFIAARSGRKHSPDPEMRSADEPAYAREAHESADQFEGIMMVILLLWFGTFVAAELWTQWRWSDLIIALGLILIVRPVVGLLALIGLDCSFKEQFKMAFFGIRGMGTIFYIAYAQTHGAFEDIDAVWRIAGLCILLSVLLHESLAGWLFNRSRLAIPAGERSTSETHPV</sequence>
<evidence type="ECO:0000256" key="8">
    <source>
        <dbReference type="ARBA" id="ARBA00023136"/>
    </source>
</evidence>
<dbReference type="Gene3D" id="1.20.1530.20">
    <property type="match status" value="1"/>
</dbReference>
<feature type="transmembrane region" description="Helical" evidence="9">
    <location>
        <begin position="357"/>
        <end position="373"/>
    </location>
</feature>
<keyword evidence="7" id="KW-0406">Ion transport</keyword>
<keyword evidence="12" id="KW-1185">Reference proteome</keyword>
<reference evidence="11" key="2">
    <citation type="submission" date="2023-01" db="EMBL/GenBank/DDBJ databases">
        <title>Draft genome sequence of Algimonas porphyrae strain NBRC 108216.</title>
        <authorList>
            <person name="Sun Q."/>
            <person name="Mori K."/>
        </authorList>
    </citation>
    <scope>NUCLEOTIDE SEQUENCE</scope>
    <source>
        <strain evidence="11">NBRC 108216</strain>
    </source>
</reference>
<organism evidence="11 12">
    <name type="scientific">Algimonas porphyrae</name>
    <dbReference type="NCBI Taxonomy" id="1128113"/>
    <lineage>
        <taxon>Bacteria</taxon>
        <taxon>Pseudomonadati</taxon>
        <taxon>Pseudomonadota</taxon>
        <taxon>Alphaproteobacteria</taxon>
        <taxon>Maricaulales</taxon>
        <taxon>Robiginitomaculaceae</taxon>
        <taxon>Algimonas</taxon>
    </lineage>
</organism>
<feature type="transmembrane region" description="Helical" evidence="9">
    <location>
        <begin position="173"/>
        <end position="192"/>
    </location>
</feature>
<dbReference type="InterPro" id="IPR038770">
    <property type="entry name" value="Na+/solute_symporter_sf"/>
</dbReference>
<evidence type="ECO:0000256" key="2">
    <source>
        <dbReference type="ARBA" id="ARBA00022448"/>
    </source>
</evidence>
<evidence type="ECO:0000313" key="11">
    <source>
        <dbReference type="EMBL" id="GLQ21833.1"/>
    </source>
</evidence>
<feature type="transmembrane region" description="Helical" evidence="9">
    <location>
        <begin position="385"/>
        <end position="409"/>
    </location>
</feature>
<dbReference type="PANTHER" id="PTHR32507">
    <property type="entry name" value="NA(+)/H(+) ANTIPORTER 1"/>
    <property type="match status" value="1"/>
</dbReference>
<evidence type="ECO:0000259" key="10">
    <source>
        <dbReference type="Pfam" id="PF00999"/>
    </source>
</evidence>
<keyword evidence="8 9" id="KW-0472">Membrane</keyword>
<feature type="transmembrane region" description="Helical" evidence="9">
    <location>
        <begin position="110"/>
        <end position="137"/>
    </location>
</feature>
<keyword evidence="3" id="KW-0050">Antiport</keyword>
<evidence type="ECO:0000256" key="3">
    <source>
        <dbReference type="ARBA" id="ARBA00022449"/>
    </source>
</evidence>
<name>A0ABQ5V4Q5_9PROT</name>
<feature type="transmembrane region" description="Helical" evidence="9">
    <location>
        <begin position="6"/>
        <end position="26"/>
    </location>
</feature>
<comment type="subcellular location">
    <subcellularLocation>
        <location evidence="1">Cell membrane</location>
        <topology evidence="1">Multi-pass membrane protein</topology>
    </subcellularLocation>
</comment>